<name>A0ABV7LY34_9GAMM</name>
<gene>
    <name evidence="1" type="ORF">ACFOEI_04495</name>
</gene>
<reference evidence="2" key="1">
    <citation type="journal article" date="2019" name="Int. J. Syst. Evol. Microbiol.">
        <title>The Global Catalogue of Microorganisms (GCM) 10K type strain sequencing project: providing services to taxonomists for standard genome sequencing and annotation.</title>
        <authorList>
            <consortium name="The Broad Institute Genomics Platform"/>
            <consortium name="The Broad Institute Genome Sequencing Center for Infectious Disease"/>
            <person name="Wu L."/>
            <person name="Ma J."/>
        </authorList>
    </citation>
    <scope>NUCLEOTIDE SEQUENCE [LARGE SCALE GENOMIC DNA]</scope>
    <source>
        <strain evidence="2">KCTC 12847</strain>
    </source>
</reference>
<dbReference type="Pfam" id="PF05768">
    <property type="entry name" value="Glrx-like"/>
    <property type="match status" value="1"/>
</dbReference>
<accession>A0ABV7LY34</accession>
<keyword evidence="2" id="KW-1185">Reference proteome</keyword>
<dbReference type="Proteomes" id="UP001595640">
    <property type="component" value="Unassembled WGS sequence"/>
</dbReference>
<organism evidence="1 2">
    <name type="scientific">Modicisalibacter luteus</name>
    <dbReference type="NCBI Taxonomy" id="453962"/>
    <lineage>
        <taxon>Bacteria</taxon>
        <taxon>Pseudomonadati</taxon>
        <taxon>Pseudomonadota</taxon>
        <taxon>Gammaproteobacteria</taxon>
        <taxon>Oceanospirillales</taxon>
        <taxon>Halomonadaceae</taxon>
        <taxon>Modicisalibacter</taxon>
    </lineage>
</organism>
<dbReference type="InterPro" id="IPR008554">
    <property type="entry name" value="Glutaredoxin-like"/>
</dbReference>
<sequence length="109" mass="12388">MTRLRLYTTLGCYLCERLETELGRMGCADILLEHIDIAEDEALLARYGARIPVLSDEWGNELERGFEHERLAAWLETRGLLAIRHDETGAYAGTGQPGARLVRGRRFLK</sequence>
<dbReference type="InterPro" id="IPR036249">
    <property type="entry name" value="Thioredoxin-like_sf"/>
</dbReference>
<evidence type="ECO:0000313" key="1">
    <source>
        <dbReference type="EMBL" id="MFC3291319.1"/>
    </source>
</evidence>
<dbReference type="EMBL" id="JBHRUH010000010">
    <property type="protein sequence ID" value="MFC3291319.1"/>
    <property type="molecule type" value="Genomic_DNA"/>
</dbReference>
<comment type="caution">
    <text evidence="1">The sequence shown here is derived from an EMBL/GenBank/DDBJ whole genome shotgun (WGS) entry which is preliminary data.</text>
</comment>
<proteinExistence type="predicted"/>
<dbReference type="SUPFAM" id="SSF52833">
    <property type="entry name" value="Thioredoxin-like"/>
    <property type="match status" value="1"/>
</dbReference>
<dbReference type="RefSeq" id="WP_019016703.1">
    <property type="nucleotide sequence ID" value="NZ_BMXD01000007.1"/>
</dbReference>
<evidence type="ECO:0000313" key="2">
    <source>
        <dbReference type="Proteomes" id="UP001595640"/>
    </source>
</evidence>
<dbReference type="Gene3D" id="3.40.30.10">
    <property type="entry name" value="Glutaredoxin"/>
    <property type="match status" value="1"/>
</dbReference>
<protein>
    <submittedName>
        <fullName evidence="1">Glutaredoxin family protein</fullName>
    </submittedName>
</protein>